<comment type="caution">
    <text evidence="3">The sequence shown here is derived from an EMBL/GenBank/DDBJ whole genome shotgun (WGS) entry which is preliminary data.</text>
</comment>
<keyword evidence="4" id="KW-1185">Reference proteome</keyword>
<dbReference type="EMBL" id="JAXQNO010000022">
    <property type="protein sequence ID" value="KAK4766986.1"/>
    <property type="molecule type" value="Genomic_DNA"/>
</dbReference>
<dbReference type="InterPro" id="IPR055301">
    <property type="entry name" value="Lea14-like_2"/>
</dbReference>
<dbReference type="Gene3D" id="2.60.40.1820">
    <property type="match status" value="1"/>
</dbReference>
<feature type="transmembrane region" description="Helical" evidence="1">
    <location>
        <begin position="25"/>
        <end position="51"/>
    </location>
</feature>
<protein>
    <recommendedName>
        <fullName evidence="2">Late embryogenesis abundant protein LEA-2 subgroup domain-containing protein</fullName>
    </recommendedName>
</protein>
<proteinExistence type="predicted"/>
<sequence>MAMEVEKEKQMEVRGEARSRRRRRWTICCAVTVGVLVAVVLLIVILAFTVFKAKRPVTSVNSVSLENLDFSLDVLRVRVDLNLTLDLGITVENPNKVGFRYKNSSALLHYRGKMVGEVPIPADEISAGEKKPINLTLTLLADRLLGDPQVYSDVFSGELPLNTYTKISGKVLLMNIFRIQVDSTASCDLTLYLSSRTVGNQQCKYKTKL</sequence>
<dbReference type="SUPFAM" id="SSF117070">
    <property type="entry name" value="LEA14-like"/>
    <property type="match status" value="1"/>
</dbReference>
<keyword evidence="1" id="KW-0812">Transmembrane</keyword>
<dbReference type="Proteomes" id="UP001346149">
    <property type="component" value="Unassembled WGS sequence"/>
</dbReference>
<feature type="domain" description="Late embryogenesis abundant protein LEA-2 subgroup" evidence="2">
    <location>
        <begin position="89"/>
        <end position="181"/>
    </location>
</feature>
<reference evidence="3 4" key="1">
    <citation type="journal article" date="2023" name="Hortic Res">
        <title>Pangenome of water caltrop reveals structural variations and asymmetric subgenome divergence after allopolyploidization.</title>
        <authorList>
            <person name="Zhang X."/>
            <person name="Chen Y."/>
            <person name="Wang L."/>
            <person name="Yuan Y."/>
            <person name="Fang M."/>
            <person name="Shi L."/>
            <person name="Lu R."/>
            <person name="Comes H.P."/>
            <person name="Ma Y."/>
            <person name="Chen Y."/>
            <person name="Huang G."/>
            <person name="Zhou Y."/>
            <person name="Zheng Z."/>
            <person name="Qiu Y."/>
        </authorList>
    </citation>
    <scope>NUCLEOTIDE SEQUENCE [LARGE SCALE GENOMIC DNA]</scope>
    <source>
        <strain evidence="3">F231</strain>
    </source>
</reference>
<accession>A0AAN7KMV2</accession>
<dbReference type="Pfam" id="PF03168">
    <property type="entry name" value="LEA_2"/>
    <property type="match status" value="1"/>
</dbReference>
<gene>
    <name evidence="3" type="ORF">SAY86_014737</name>
</gene>
<name>A0AAN7KMV2_TRANT</name>
<keyword evidence="1" id="KW-1133">Transmembrane helix</keyword>
<dbReference type="PANTHER" id="PTHR31852">
    <property type="entry name" value="LATE EMBRYOGENESIS ABUNDANT (LEA) HYDROXYPROLINE-RICH GLYCOPROTEIN FAMILY"/>
    <property type="match status" value="1"/>
</dbReference>
<evidence type="ECO:0000256" key="1">
    <source>
        <dbReference type="SAM" id="Phobius"/>
    </source>
</evidence>
<evidence type="ECO:0000313" key="3">
    <source>
        <dbReference type="EMBL" id="KAK4766986.1"/>
    </source>
</evidence>
<dbReference type="AlphaFoldDB" id="A0AAN7KMV2"/>
<keyword evidence="1" id="KW-0472">Membrane</keyword>
<evidence type="ECO:0000259" key="2">
    <source>
        <dbReference type="Pfam" id="PF03168"/>
    </source>
</evidence>
<evidence type="ECO:0000313" key="4">
    <source>
        <dbReference type="Proteomes" id="UP001346149"/>
    </source>
</evidence>
<organism evidence="3 4">
    <name type="scientific">Trapa natans</name>
    <name type="common">Water chestnut</name>
    <dbReference type="NCBI Taxonomy" id="22666"/>
    <lineage>
        <taxon>Eukaryota</taxon>
        <taxon>Viridiplantae</taxon>
        <taxon>Streptophyta</taxon>
        <taxon>Embryophyta</taxon>
        <taxon>Tracheophyta</taxon>
        <taxon>Spermatophyta</taxon>
        <taxon>Magnoliopsida</taxon>
        <taxon>eudicotyledons</taxon>
        <taxon>Gunneridae</taxon>
        <taxon>Pentapetalae</taxon>
        <taxon>rosids</taxon>
        <taxon>malvids</taxon>
        <taxon>Myrtales</taxon>
        <taxon>Lythraceae</taxon>
        <taxon>Trapa</taxon>
    </lineage>
</organism>
<dbReference type="InterPro" id="IPR004864">
    <property type="entry name" value="LEA_2"/>
</dbReference>